<dbReference type="OrthoDB" id="2678957at2"/>
<reference evidence="1 2" key="1">
    <citation type="submission" date="2020-08" db="EMBL/GenBank/DDBJ databases">
        <title>Genomic Encyclopedia of Type Strains, Phase IV (KMG-IV): sequencing the most valuable type-strain genomes for metagenomic binning, comparative biology and taxonomic classification.</title>
        <authorList>
            <person name="Goeker M."/>
        </authorList>
    </citation>
    <scope>NUCLEOTIDE SEQUENCE [LARGE SCALE GENOMIC DNA]</scope>
    <source>
        <strain evidence="1 2">DSM 15895</strain>
    </source>
</reference>
<dbReference type="AlphaFoldDB" id="A0A7W8FUQ7"/>
<proteinExistence type="predicted"/>
<keyword evidence="2" id="KW-1185">Reference proteome</keyword>
<name>A0A7W8FUQ7_9BACL</name>
<evidence type="ECO:0000313" key="1">
    <source>
        <dbReference type="EMBL" id="MBB5181376.1"/>
    </source>
</evidence>
<evidence type="ECO:0008006" key="3">
    <source>
        <dbReference type="Google" id="ProtNLM"/>
    </source>
</evidence>
<organism evidence="1 2">
    <name type="scientific">Planococcus koreensis</name>
    <dbReference type="NCBI Taxonomy" id="112331"/>
    <lineage>
        <taxon>Bacteria</taxon>
        <taxon>Bacillati</taxon>
        <taxon>Bacillota</taxon>
        <taxon>Bacilli</taxon>
        <taxon>Bacillales</taxon>
        <taxon>Caryophanaceae</taxon>
        <taxon>Planococcus</taxon>
    </lineage>
</organism>
<dbReference type="EMBL" id="JACHHE010000008">
    <property type="protein sequence ID" value="MBB5181376.1"/>
    <property type="molecule type" value="Genomic_DNA"/>
</dbReference>
<evidence type="ECO:0000313" key="2">
    <source>
        <dbReference type="Proteomes" id="UP000525923"/>
    </source>
</evidence>
<sequence>MEFENREEYIIKKYQQDENTMIQLFVHWCAARQLDPVALYQQAYPHQEKNPALLLAIEENAAEPEEIEVGDDTMLEILQMFGNDDLAFAVSEEISKAPRKK</sequence>
<gene>
    <name evidence="1" type="ORF">HNQ44_002841</name>
</gene>
<dbReference type="Proteomes" id="UP000525923">
    <property type="component" value="Unassembled WGS sequence"/>
</dbReference>
<accession>A0A7W8FUQ7</accession>
<dbReference type="RefSeq" id="WP_135503310.1">
    <property type="nucleotide sequence ID" value="NZ_CP181055.1"/>
</dbReference>
<comment type="caution">
    <text evidence="1">The sequence shown here is derived from an EMBL/GenBank/DDBJ whole genome shotgun (WGS) entry which is preliminary data.</text>
</comment>
<protein>
    <recommendedName>
        <fullName evidence="3">YxiS</fullName>
    </recommendedName>
</protein>